<keyword evidence="2" id="KW-1185">Reference proteome</keyword>
<reference evidence="1" key="1">
    <citation type="submission" date="2021-10" db="EMBL/GenBank/DDBJ databases">
        <title>Melipona bicolor Genome sequencing and assembly.</title>
        <authorList>
            <person name="Araujo N.S."/>
            <person name="Arias M.C."/>
        </authorList>
    </citation>
    <scope>NUCLEOTIDE SEQUENCE</scope>
    <source>
        <strain evidence="1">USP_2M_L1-L4_2017</strain>
        <tissue evidence="1">Whole body</tissue>
    </source>
</reference>
<organism evidence="1 2">
    <name type="scientific">Melipona bicolor</name>
    <dbReference type="NCBI Taxonomy" id="60889"/>
    <lineage>
        <taxon>Eukaryota</taxon>
        <taxon>Metazoa</taxon>
        <taxon>Ecdysozoa</taxon>
        <taxon>Arthropoda</taxon>
        <taxon>Hexapoda</taxon>
        <taxon>Insecta</taxon>
        <taxon>Pterygota</taxon>
        <taxon>Neoptera</taxon>
        <taxon>Endopterygota</taxon>
        <taxon>Hymenoptera</taxon>
        <taxon>Apocrita</taxon>
        <taxon>Aculeata</taxon>
        <taxon>Apoidea</taxon>
        <taxon>Anthophila</taxon>
        <taxon>Apidae</taxon>
        <taxon>Melipona</taxon>
    </lineage>
</organism>
<evidence type="ECO:0000313" key="1">
    <source>
        <dbReference type="EMBL" id="KAK1117396.1"/>
    </source>
</evidence>
<dbReference type="Proteomes" id="UP001177670">
    <property type="component" value="Unassembled WGS sequence"/>
</dbReference>
<proteinExistence type="predicted"/>
<dbReference type="AlphaFoldDB" id="A0AA40KEN4"/>
<accession>A0AA40KEN4</accession>
<evidence type="ECO:0000313" key="2">
    <source>
        <dbReference type="Proteomes" id="UP001177670"/>
    </source>
</evidence>
<protein>
    <submittedName>
        <fullName evidence="1">Uncharacterized protein</fullName>
    </submittedName>
</protein>
<dbReference type="EMBL" id="JAHYIQ010000052">
    <property type="protein sequence ID" value="KAK1117396.1"/>
    <property type="molecule type" value="Genomic_DNA"/>
</dbReference>
<gene>
    <name evidence="1" type="ORF">K0M31_016767</name>
</gene>
<comment type="caution">
    <text evidence="1">The sequence shown here is derived from an EMBL/GenBank/DDBJ whole genome shotgun (WGS) entry which is preliminary data.</text>
</comment>
<sequence length="132" mass="15806">MRMKRKSKKSREMMLRIELSSDITRFLRLFQYLVTLKIRRSLRARRTERPKEPDFTADQITSKIDPEMTTQSKRLKLESKYVRGPSAYTFMNISIMNRARNTNSAKSVNNRVVRFDSPILKFEKRMVAFYTE</sequence>
<name>A0AA40KEN4_9HYME</name>